<evidence type="ECO:0000313" key="3">
    <source>
        <dbReference type="Proteomes" id="UP000270487"/>
    </source>
</evidence>
<sequence>MDNQTLIIGILILASGTFAFRFAGFLLGRSLSFSDRVQALLADSATTLLLAVAVIATLFEGQHFAGYARLGGVAVGALLAWRKTPLIVVLLAAAAVTALLRVVGVA</sequence>
<feature type="transmembrane region" description="Helical" evidence="1">
    <location>
        <begin position="39"/>
        <end position="58"/>
    </location>
</feature>
<keyword evidence="1" id="KW-1133">Transmembrane helix</keyword>
<organism evidence="2 3">
    <name type="scientific">Serratia fonticola</name>
    <dbReference type="NCBI Taxonomy" id="47917"/>
    <lineage>
        <taxon>Bacteria</taxon>
        <taxon>Pseudomonadati</taxon>
        <taxon>Pseudomonadota</taxon>
        <taxon>Gammaproteobacteria</taxon>
        <taxon>Enterobacterales</taxon>
        <taxon>Yersiniaceae</taxon>
        <taxon>Serratia</taxon>
    </lineage>
</organism>
<reference evidence="2 3" key="1">
    <citation type="submission" date="2018-12" db="EMBL/GenBank/DDBJ databases">
        <authorList>
            <consortium name="Pathogen Informatics"/>
        </authorList>
    </citation>
    <scope>NUCLEOTIDE SEQUENCE [LARGE SCALE GENOMIC DNA]</scope>
    <source>
        <strain evidence="2 3">NCTC13193</strain>
    </source>
</reference>
<keyword evidence="1" id="KW-0812">Transmembrane</keyword>
<dbReference type="AlphaFoldDB" id="A0A3S4X3J3"/>
<keyword evidence="1" id="KW-0472">Membrane</keyword>
<accession>A0A3S4X3J3</accession>
<dbReference type="RefSeq" id="WP_141132422.1">
    <property type="nucleotide sequence ID" value="NZ_CAMISF010000011.1"/>
</dbReference>
<evidence type="ECO:0000256" key="1">
    <source>
        <dbReference type="SAM" id="Phobius"/>
    </source>
</evidence>
<feature type="transmembrane region" description="Helical" evidence="1">
    <location>
        <begin position="6"/>
        <end position="27"/>
    </location>
</feature>
<dbReference type="Proteomes" id="UP000270487">
    <property type="component" value="Chromosome"/>
</dbReference>
<feature type="transmembrane region" description="Helical" evidence="1">
    <location>
        <begin position="64"/>
        <end position="81"/>
    </location>
</feature>
<dbReference type="Pfam" id="PF05437">
    <property type="entry name" value="AzlD"/>
    <property type="match status" value="1"/>
</dbReference>
<dbReference type="InterPro" id="IPR008407">
    <property type="entry name" value="Brnchd-chn_aa_trnsp_AzlD"/>
</dbReference>
<name>A0A3S4X3J3_SERFO</name>
<evidence type="ECO:0000313" key="2">
    <source>
        <dbReference type="EMBL" id="VEI71799.1"/>
    </source>
</evidence>
<feature type="transmembrane region" description="Helical" evidence="1">
    <location>
        <begin position="86"/>
        <end position="104"/>
    </location>
</feature>
<protein>
    <submittedName>
        <fullName evidence="2">Predicted membrane protein</fullName>
    </submittedName>
</protein>
<gene>
    <name evidence="2" type="ORF">NCTC13193_03463</name>
</gene>
<proteinExistence type="predicted"/>
<dbReference type="EMBL" id="LR134492">
    <property type="protein sequence ID" value="VEI71799.1"/>
    <property type="molecule type" value="Genomic_DNA"/>
</dbReference>